<feature type="region of interest" description="Disordered" evidence="1">
    <location>
        <begin position="61"/>
        <end position="94"/>
    </location>
</feature>
<organism evidence="2 3">
    <name type="scientific">Methanothermococcus okinawensis</name>
    <dbReference type="NCBI Taxonomy" id="155863"/>
    <lineage>
        <taxon>Archaea</taxon>
        <taxon>Methanobacteriati</taxon>
        <taxon>Methanobacteriota</taxon>
        <taxon>Methanomada group</taxon>
        <taxon>Methanococci</taxon>
        <taxon>Methanococcales</taxon>
        <taxon>Methanococcaceae</taxon>
        <taxon>Methanothermococcus</taxon>
    </lineage>
</organism>
<name>A0A833EB01_9EURY</name>
<evidence type="ECO:0000256" key="1">
    <source>
        <dbReference type="SAM" id="MobiDB-lite"/>
    </source>
</evidence>
<dbReference type="EMBL" id="DQVW01000048">
    <property type="protein sequence ID" value="HIQ32375.1"/>
    <property type="molecule type" value="Genomic_DNA"/>
</dbReference>
<dbReference type="Proteomes" id="UP000623215">
    <property type="component" value="Unassembled WGS sequence"/>
</dbReference>
<evidence type="ECO:0000313" key="2">
    <source>
        <dbReference type="EMBL" id="HIQ32375.1"/>
    </source>
</evidence>
<sequence length="94" mass="10930">MENEITKLIDTLCDRELIVRFTLNKTLKLSTFKIGTMEIEGEFGISFRNIETARKLEEVSKEEKVEEGTEVKMEELEKEEGTEMEKKGKEIVVE</sequence>
<comment type="caution">
    <text evidence="2">The sequence shown here is derived from an EMBL/GenBank/DDBJ whole genome shotgun (WGS) entry which is preliminary data.</text>
</comment>
<protein>
    <submittedName>
        <fullName evidence="2">Uncharacterized protein</fullName>
    </submittedName>
</protein>
<gene>
    <name evidence="2" type="ORF">EYH55_02720</name>
</gene>
<accession>A0A833EB01</accession>
<evidence type="ECO:0000313" key="3">
    <source>
        <dbReference type="Proteomes" id="UP000623215"/>
    </source>
</evidence>
<dbReference type="AlphaFoldDB" id="A0A833EB01"/>
<reference evidence="2" key="1">
    <citation type="journal article" date="2020" name="ISME J.">
        <title>Gammaproteobacteria mediating utilization of methyl-, sulfur- and petroleum organic compounds in deep ocean hydrothermal plumes.</title>
        <authorList>
            <person name="Zhou Z."/>
            <person name="Liu Y."/>
            <person name="Pan J."/>
            <person name="Cron B.R."/>
            <person name="Toner B.M."/>
            <person name="Anantharaman K."/>
            <person name="Breier J.A."/>
            <person name="Dick G.J."/>
            <person name="Li M."/>
        </authorList>
    </citation>
    <scope>NUCLEOTIDE SEQUENCE</scope>
    <source>
        <strain evidence="2">SZUA-1534</strain>
    </source>
</reference>
<proteinExistence type="predicted"/>